<organism evidence="4 5">
    <name type="scientific">Tamaricihabitans halophyticus</name>
    <dbReference type="NCBI Taxonomy" id="1262583"/>
    <lineage>
        <taxon>Bacteria</taxon>
        <taxon>Bacillati</taxon>
        <taxon>Actinomycetota</taxon>
        <taxon>Actinomycetes</taxon>
        <taxon>Pseudonocardiales</taxon>
        <taxon>Pseudonocardiaceae</taxon>
        <taxon>Tamaricihabitans</taxon>
    </lineage>
</organism>
<sequence>MNSSAPADPPLRAYHGLAGDQRQARRRAQLLEAGLDLLAAEGGEANLTVRGVCKRAGLAARYFYESFADRTVLASAVYDEVVTDLAARTQRAVAAAPAEAHARVRAGLDVLIRTIAEDPRRGQLLFAVAPGSAVLAARRIESADWFAALLRGHARDFYGIGDSTALRVNAQFLVGGLAQTLTAWLRGELDVDRSHLVDRCAEIFLAFEGPVD</sequence>
<protein>
    <submittedName>
        <fullName evidence="4">TetR family transcriptional regulator</fullName>
    </submittedName>
</protein>
<dbReference type="PANTHER" id="PTHR43479">
    <property type="entry name" value="ACREF/ENVCD OPERON REPRESSOR-RELATED"/>
    <property type="match status" value="1"/>
</dbReference>
<dbReference type="GO" id="GO:0003677">
    <property type="term" value="F:DNA binding"/>
    <property type="evidence" value="ECO:0007669"/>
    <property type="project" value="UniProtKB-UniRule"/>
</dbReference>
<feature type="DNA-binding region" description="H-T-H motif" evidence="2">
    <location>
        <begin position="48"/>
        <end position="67"/>
    </location>
</feature>
<evidence type="ECO:0000313" key="5">
    <source>
        <dbReference type="Proteomes" id="UP000294911"/>
    </source>
</evidence>
<dbReference type="OrthoDB" id="3783612at2"/>
<dbReference type="Proteomes" id="UP000294911">
    <property type="component" value="Unassembled WGS sequence"/>
</dbReference>
<dbReference type="InterPro" id="IPR036271">
    <property type="entry name" value="Tet_transcr_reg_TetR-rel_C_sf"/>
</dbReference>
<dbReference type="SUPFAM" id="SSF48498">
    <property type="entry name" value="Tetracyclin repressor-like, C-terminal domain"/>
    <property type="match status" value="1"/>
</dbReference>
<feature type="domain" description="HTH tetR-type" evidence="3">
    <location>
        <begin position="24"/>
        <end position="85"/>
    </location>
</feature>
<evidence type="ECO:0000313" key="4">
    <source>
        <dbReference type="EMBL" id="TCP49336.1"/>
    </source>
</evidence>
<comment type="caution">
    <text evidence="4">The sequence shown here is derived from an EMBL/GenBank/DDBJ whole genome shotgun (WGS) entry which is preliminary data.</text>
</comment>
<dbReference type="Gene3D" id="1.10.357.10">
    <property type="entry name" value="Tetracycline Repressor, domain 2"/>
    <property type="match status" value="1"/>
</dbReference>
<dbReference type="EMBL" id="SLXQ01000009">
    <property type="protein sequence ID" value="TCP49336.1"/>
    <property type="molecule type" value="Genomic_DNA"/>
</dbReference>
<evidence type="ECO:0000259" key="3">
    <source>
        <dbReference type="PROSITE" id="PS50977"/>
    </source>
</evidence>
<name>A0A4V2ST40_9PSEU</name>
<keyword evidence="1 2" id="KW-0238">DNA-binding</keyword>
<evidence type="ECO:0000256" key="1">
    <source>
        <dbReference type="ARBA" id="ARBA00023125"/>
    </source>
</evidence>
<dbReference type="SUPFAM" id="SSF46689">
    <property type="entry name" value="Homeodomain-like"/>
    <property type="match status" value="1"/>
</dbReference>
<gene>
    <name evidence="4" type="ORF">EV191_109158</name>
</gene>
<evidence type="ECO:0000256" key="2">
    <source>
        <dbReference type="PROSITE-ProRule" id="PRU00335"/>
    </source>
</evidence>
<dbReference type="PROSITE" id="PS50977">
    <property type="entry name" value="HTH_TETR_2"/>
    <property type="match status" value="1"/>
</dbReference>
<accession>A0A4V2ST40</accession>
<reference evidence="4 5" key="1">
    <citation type="submission" date="2019-03" db="EMBL/GenBank/DDBJ databases">
        <title>Genomic Encyclopedia of Type Strains, Phase IV (KMG-IV): sequencing the most valuable type-strain genomes for metagenomic binning, comparative biology and taxonomic classification.</title>
        <authorList>
            <person name="Goeker M."/>
        </authorList>
    </citation>
    <scope>NUCLEOTIDE SEQUENCE [LARGE SCALE GENOMIC DNA]</scope>
    <source>
        <strain evidence="4 5">DSM 45765</strain>
    </source>
</reference>
<dbReference type="AlphaFoldDB" id="A0A4V2ST40"/>
<dbReference type="RefSeq" id="WP_132878628.1">
    <property type="nucleotide sequence ID" value="NZ_SLXQ01000009.1"/>
</dbReference>
<dbReference type="InterPro" id="IPR001647">
    <property type="entry name" value="HTH_TetR"/>
</dbReference>
<proteinExistence type="predicted"/>
<dbReference type="PANTHER" id="PTHR43479:SF11">
    <property type="entry name" value="ACREF_ENVCD OPERON REPRESSOR-RELATED"/>
    <property type="match status" value="1"/>
</dbReference>
<keyword evidence="5" id="KW-1185">Reference proteome</keyword>
<dbReference type="InterPro" id="IPR050624">
    <property type="entry name" value="HTH-type_Tx_Regulator"/>
</dbReference>
<dbReference type="InterPro" id="IPR009057">
    <property type="entry name" value="Homeodomain-like_sf"/>
</dbReference>